<dbReference type="InterPro" id="IPR015814">
    <property type="entry name" value="Pgluconate_DH_NAD-bd_C"/>
</dbReference>
<dbReference type="Pfam" id="PF09130">
    <property type="entry name" value="DUF1932"/>
    <property type="match status" value="1"/>
</dbReference>
<feature type="domain" description="Phosphogluconate dehydrogenase NAD-binding putative C-terminal" evidence="2">
    <location>
        <begin position="187"/>
        <end position="256"/>
    </location>
</feature>
<dbReference type="SUPFAM" id="SSF51735">
    <property type="entry name" value="NAD(P)-binding Rossmann-fold domains"/>
    <property type="match status" value="1"/>
</dbReference>
<evidence type="ECO:0000313" key="4">
    <source>
        <dbReference type="Proteomes" id="UP001429745"/>
    </source>
</evidence>
<dbReference type="InterPro" id="IPR006115">
    <property type="entry name" value="6PGDH_NADP-bd"/>
</dbReference>
<dbReference type="InterPro" id="IPR008927">
    <property type="entry name" value="6-PGluconate_DH-like_C_sf"/>
</dbReference>
<sequence>MTAASITRIAVLGLGEAGRRYASGLAVAGAEVRGFDPAHELGAPEVAQFADLGEALEGADVTLSLVSGRVAASVARDALPHLRRGAVYADLNTGSPEVKQRIARLAADRDVLMADAAVLAPVVRAGHRTPMLASGPGARALADRLAPFEVPIEVLDGDAGEAARLRLLRSVFMKGLGALVIESLDGARAAGSEDWMREQIARELGPDGDALVRRLVDGTHRHASRRAHEVRDALAMLESTGSSADMTRATLAWLERLAADDDAR</sequence>
<feature type="domain" description="6-phosphogluconate dehydrogenase NADP-binding" evidence="1">
    <location>
        <begin position="8"/>
        <end position="136"/>
    </location>
</feature>
<keyword evidence="4" id="KW-1185">Reference proteome</keyword>
<protein>
    <submittedName>
        <fullName evidence="3">NAD(P)-dependent oxidoreductase</fullName>
    </submittedName>
</protein>
<dbReference type="SUPFAM" id="SSF48179">
    <property type="entry name" value="6-phosphogluconate dehydrogenase C-terminal domain-like"/>
    <property type="match status" value="1"/>
</dbReference>
<accession>A0ABX1KC17</accession>
<dbReference type="Gene3D" id="1.10.1040.10">
    <property type="entry name" value="N-(1-d-carboxylethyl)-l-norvaline Dehydrogenase, domain 2"/>
    <property type="match status" value="1"/>
</dbReference>
<dbReference type="EMBL" id="JABACI010000004">
    <property type="protein sequence ID" value="NLP84571.1"/>
    <property type="molecule type" value="Genomic_DNA"/>
</dbReference>
<evidence type="ECO:0000259" key="1">
    <source>
        <dbReference type="Pfam" id="PF03446"/>
    </source>
</evidence>
<proteinExistence type="predicted"/>
<dbReference type="Pfam" id="PF03446">
    <property type="entry name" value="NAD_binding_2"/>
    <property type="match status" value="1"/>
</dbReference>
<evidence type="ECO:0000259" key="2">
    <source>
        <dbReference type="Pfam" id="PF09130"/>
    </source>
</evidence>
<name>A0ABX1KC17_9MICO</name>
<comment type="caution">
    <text evidence="3">The sequence shown here is derived from an EMBL/GenBank/DDBJ whole genome shotgun (WGS) entry which is preliminary data.</text>
</comment>
<dbReference type="InterPro" id="IPR013328">
    <property type="entry name" value="6PGD_dom2"/>
</dbReference>
<gene>
    <name evidence="3" type="ORF">HF576_11995</name>
</gene>
<dbReference type="Proteomes" id="UP001429745">
    <property type="component" value="Unassembled WGS sequence"/>
</dbReference>
<reference evidence="3 4" key="1">
    <citation type="submission" date="2020-04" db="EMBL/GenBank/DDBJ databases">
        <title>CFH 90308 Microbacterium sp.</title>
        <authorList>
            <person name="Nie G."/>
            <person name="Ming H."/>
            <person name="Xia T."/>
        </authorList>
    </citation>
    <scope>NUCLEOTIDE SEQUENCE [LARGE SCALE GENOMIC DNA]</scope>
    <source>
        <strain evidence="3 4">CFH 90308</strain>
    </source>
</reference>
<dbReference type="Gene3D" id="3.40.50.720">
    <property type="entry name" value="NAD(P)-binding Rossmann-like Domain"/>
    <property type="match status" value="1"/>
</dbReference>
<evidence type="ECO:0000313" key="3">
    <source>
        <dbReference type="EMBL" id="NLP84571.1"/>
    </source>
</evidence>
<organism evidence="3 4">
    <name type="scientific">Microbacterium salsuginis</name>
    <dbReference type="NCBI Taxonomy" id="2722803"/>
    <lineage>
        <taxon>Bacteria</taxon>
        <taxon>Bacillati</taxon>
        <taxon>Actinomycetota</taxon>
        <taxon>Actinomycetes</taxon>
        <taxon>Micrococcales</taxon>
        <taxon>Microbacteriaceae</taxon>
        <taxon>Microbacterium</taxon>
    </lineage>
</organism>
<dbReference type="RefSeq" id="WP_168913074.1">
    <property type="nucleotide sequence ID" value="NZ_JABACI010000004.1"/>
</dbReference>
<dbReference type="InterPro" id="IPR036291">
    <property type="entry name" value="NAD(P)-bd_dom_sf"/>
</dbReference>